<accession>A0ACC2XW22</accession>
<protein>
    <submittedName>
        <fullName evidence="1">Uncharacterized protein</fullName>
    </submittedName>
</protein>
<gene>
    <name evidence="1" type="ORF">QFC24_000132</name>
</gene>
<sequence>MASQPEMDTSLLDNTVTFASEPFPSLLDARILRALANMAFTHPTLVQTEAIPLILQGKDVLAKARTGSGKTAAYGLPAVQRVLSAKDQDPEAKIRSLILVPTRELAQQVAAFLRNVTKYCSEAVNVVNVAANTNTNLTLTDTPDILISTPSKCLALLQAKQISLSALSLLIIDEADLILSYGHSADLQRLLDPAQGWIPKVGVQGVLMSATMTNDVESLKGWALRNPAILTLTEPTSSSLLTQYYTTTSEIDKFLLLYVLLKLKLVKGKALIFVNEVDRGYRLRLFLEQFGVKSCVLNKELPLNSRYHIVEEFNRGVYDYIIATDEVDIGDADEDTEENAQETRGEKAGNDDASTAKPEEGEQMEVDESVESSKKAQKRKASDQPVSRDKKKGRKEDKAYGMSRGIDFVAVACVINFDLPTTASAYTHRVGRTARAGQSGLALSFVVPKSGISRDKNVLVESAKKDEKAFERIKRHAKEEMLSEIQEWDFGGRKSEIEGFRYRMEDALKAVTTKRVQEARRDEVRRELLNSEKLKSHFAANPLDFSYLRHDTAINPARVQPHLKHVPQYLMPKIARAPLTAEAPEGHVPFAGNKRGGRGGGRGGRGGHRGGRGGAKKANPLKKF</sequence>
<evidence type="ECO:0000313" key="2">
    <source>
        <dbReference type="Proteomes" id="UP001234202"/>
    </source>
</evidence>
<name>A0ACC2XW22_9TREE</name>
<keyword evidence="2" id="KW-1185">Reference proteome</keyword>
<evidence type="ECO:0000313" key="1">
    <source>
        <dbReference type="EMBL" id="KAJ9127848.1"/>
    </source>
</evidence>
<dbReference type="Proteomes" id="UP001234202">
    <property type="component" value="Unassembled WGS sequence"/>
</dbReference>
<reference evidence="1" key="1">
    <citation type="submission" date="2023-04" db="EMBL/GenBank/DDBJ databases">
        <title>Draft Genome sequencing of Naganishia species isolated from polar environments using Oxford Nanopore Technology.</title>
        <authorList>
            <person name="Leo P."/>
            <person name="Venkateswaran K."/>
        </authorList>
    </citation>
    <scope>NUCLEOTIDE SEQUENCE</scope>
    <source>
        <strain evidence="1">DBVPG 5303</strain>
    </source>
</reference>
<comment type="caution">
    <text evidence="1">The sequence shown here is derived from an EMBL/GenBank/DDBJ whole genome shotgun (WGS) entry which is preliminary data.</text>
</comment>
<dbReference type="EMBL" id="JASBWV010000001">
    <property type="protein sequence ID" value="KAJ9127848.1"/>
    <property type="molecule type" value="Genomic_DNA"/>
</dbReference>
<organism evidence="1 2">
    <name type="scientific">Naganishia onofrii</name>
    <dbReference type="NCBI Taxonomy" id="1851511"/>
    <lineage>
        <taxon>Eukaryota</taxon>
        <taxon>Fungi</taxon>
        <taxon>Dikarya</taxon>
        <taxon>Basidiomycota</taxon>
        <taxon>Agaricomycotina</taxon>
        <taxon>Tremellomycetes</taxon>
        <taxon>Filobasidiales</taxon>
        <taxon>Filobasidiaceae</taxon>
        <taxon>Naganishia</taxon>
    </lineage>
</organism>
<proteinExistence type="predicted"/>